<dbReference type="InterPro" id="IPR050721">
    <property type="entry name" value="Trk_Ktr_HKT_K-transport"/>
</dbReference>
<dbReference type="Pfam" id="PF02254">
    <property type="entry name" value="TrkA_N"/>
    <property type="match status" value="1"/>
</dbReference>
<dbReference type="InterPro" id="IPR036721">
    <property type="entry name" value="RCK_C_sf"/>
</dbReference>
<dbReference type="Gene3D" id="3.30.70.1450">
    <property type="entry name" value="Regulator of K+ conductance, C-terminal domain"/>
    <property type="match status" value="1"/>
</dbReference>
<evidence type="ECO:0000313" key="10">
    <source>
        <dbReference type="Proteomes" id="UP001596408"/>
    </source>
</evidence>
<keyword evidence="10" id="KW-1185">Reference proteome</keyword>
<keyword evidence="9" id="KW-0407">Ion channel</keyword>
<evidence type="ECO:0000259" key="7">
    <source>
        <dbReference type="PROSITE" id="PS51201"/>
    </source>
</evidence>
<evidence type="ECO:0000256" key="6">
    <source>
        <dbReference type="ARBA" id="ARBA00023065"/>
    </source>
</evidence>
<evidence type="ECO:0000256" key="2">
    <source>
        <dbReference type="ARBA" id="ARBA00022448"/>
    </source>
</evidence>
<comment type="caution">
    <text evidence="9">The sequence shown here is derived from an EMBL/GenBank/DDBJ whole genome shotgun (WGS) entry which is preliminary data.</text>
</comment>
<dbReference type="AlphaFoldDB" id="A0ABD5TT63"/>
<gene>
    <name evidence="9" type="ORF">ACFQEV_02025</name>
</gene>
<feature type="domain" description="RCK N-terminal" evidence="7">
    <location>
        <begin position="1"/>
        <end position="116"/>
    </location>
</feature>
<keyword evidence="5" id="KW-0520">NAD</keyword>
<sequence>MTVIIVGADDVGRRLVELAVEDGIDLVVIEEDPERAETVRAEYDCTVINDDPASLQTLEEAGGEGADALVASTSNDAVNITTCLFGQQLGIDTTASIINNAEHGRLFEQFGIETVGNPYRLVAEQFYSSVVHPSIVDRRIFRGNTEILEIRVSENSSIANRTISEAVSSRILGDDVTVISVHQERLESRSTVPNGDTRIKAGDHVTLITPSGTWSRVAEAFE</sequence>
<dbReference type="PANTHER" id="PTHR43833:SF5">
    <property type="entry name" value="TRK SYSTEM POTASSIUM UPTAKE PROTEIN TRKA"/>
    <property type="match status" value="1"/>
</dbReference>
<dbReference type="SUPFAM" id="SSF116726">
    <property type="entry name" value="TrkA C-terminal domain-like"/>
    <property type="match status" value="1"/>
</dbReference>
<protein>
    <submittedName>
        <fullName evidence="9">Potassium channel family protein</fullName>
    </submittedName>
</protein>
<dbReference type="InterPro" id="IPR006036">
    <property type="entry name" value="K_uptake_TrkA"/>
</dbReference>
<dbReference type="InterPro" id="IPR036291">
    <property type="entry name" value="NAD(P)-bd_dom_sf"/>
</dbReference>
<dbReference type="Pfam" id="PF02080">
    <property type="entry name" value="TrkA_C"/>
    <property type="match status" value="1"/>
</dbReference>
<dbReference type="Proteomes" id="UP001596408">
    <property type="component" value="Unassembled WGS sequence"/>
</dbReference>
<dbReference type="PROSITE" id="PS51202">
    <property type="entry name" value="RCK_C"/>
    <property type="match status" value="1"/>
</dbReference>
<accession>A0ABD5TT63</accession>
<dbReference type="Gene3D" id="3.40.50.720">
    <property type="entry name" value="NAD(P)-binding Rossmann-like Domain"/>
    <property type="match status" value="1"/>
</dbReference>
<dbReference type="GO" id="GO:0006813">
    <property type="term" value="P:potassium ion transport"/>
    <property type="evidence" value="ECO:0007669"/>
    <property type="project" value="UniProtKB-KW"/>
</dbReference>
<keyword evidence="4" id="KW-0630">Potassium</keyword>
<dbReference type="SUPFAM" id="SSF51735">
    <property type="entry name" value="NAD(P)-binding Rossmann-fold domains"/>
    <property type="match status" value="1"/>
</dbReference>
<dbReference type="GO" id="GO:0034220">
    <property type="term" value="P:monoatomic ion transmembrane transport"/>
    <property type="evidence" value="ECO:0007669"/>
    <property type="project" value="UniProtKB-KW"/>
</dbReference>
<evidence type="ECO:0000256" key="4">
    <source>
        <dbReference type="ARBA" id="ARBA00022958"/>
    </source>
</evidence>
<dbReference type="InterPro" id="IPR006037">
    <property type="entry name" value="RCK_C"/>
</dbReference>
<dbReference type="InterPro" id="IPR003148">
    <property type="entry name" value="RCK_N"/>
</dbReference>
<comment type="function">
    <text evidence="1">Part of a potassium transport system.</text>
</comment>
<dbReference type="RefSeq" id="WP_379692268.1">
    <property type="nucleotide sequence ID" value="NZ_JBHSXH010000005.1"/>
</dbReference>
<reference evidence="9 10" key="1">
    <citation type="journal article" date="2019" name="Int. J. Syst. Evol. Microbiol.">
        <title>The Global Catalogue of Microorganisms (GCM) 10K type strain sequencing project: providing services to taxonomists for standard genome sequencing and annotation.</title>
        <authorList>
            <consortium name="The Broad Institute Genomics Platform"/>
            <consortium name="The Broad Institute Genome Sequencing Center for Infectious Disease"/>
            <person name="Wu L."/>
            <person name="Ma J."/>
        </authorList>
    </citation>
    <scope>NUCLEOTIDE SEQUENCE [LARGE SCALE GENOMIC DNA]</scope>
    <source>
        <strain evidence="9 10">YIM 94188</strain>
    </source>
</reference>
<evidence type="ECO:0000256" key="1">
    <source>
        <dbReference type="ARBA" id="ARBA00003660"/>
    </source>
</evidence>
<dbReference type="PANTHER" id="PTHR43833">
    <property type="entry name" value="POTASSIUM CHANNEL PROTEIN 2-RELATED-RELATED"/>
    <property type="match status" value="1"/>
</dbReference>
<dbReference type="PROSITE" id="PS51201">
    <property type="entry name" value="RCK_N"/>
    <property type="match status" value="1"/>
</dbReference>
<evidence type="ECO:0000259" key="8">
    <source>
        <dbReference type="PROSITE" id="PS51202"/>
    </source>
</evidence>
<dbReference type="PRINTS" id="PR00335">
    <property type="entry name" value="KUPTAKETRKA"/>
</dbReference>
<proteinExistence type="predicted"/>
<dbReference type="EMBL" id="JBHSXH010000005">
    <property type="protein sequence ID" value="MFC6823778.1"/>
    <property type="molecule type" value="Genomic_DNA"/>
</dbReference>
<keyword evidence="6" id="KW-0406">Ion transport</keyword>
<feature type="domain" description="RCK C-terminal" evidence="8">
    <location>
        <begin position="133"/>
        <end position="222"/>
    </location>
</feature>
<evidence type="ECO:0000256" key="5">
    <source>
        <dbReference type="ARBA" id="ARBA00023027"/>
    </source>
</evidence>
<keyword evidence="3" id="KW-0633">Potassium transport</keyword>
<name>A0ABD5TT63_9EURY</name>
<evidence type="ECO:0000256" key="3">
    <source>
        <dbReference type="ARBA" id="ARBA00022538"/>
    </source>
</evidence>
<organism evidence="9 10">
    <name type="scientific">Halopelagius fulvigenes</name>
    <dbReference type="NCBI Taxonomy" id="1198324"/>
    <lineage>
        <taxon>Archaea</taxon>
        <taxon>Methanobacteriati</taxon>
        <taxon>Methanobacteriota</taxon>
        <taxon>Stenosarchaea group</taxon>
        <taxon>Halobacteria</taxon>
        <taxon>Halobacteriales</taxon>
        <taxon>Haloferacaceae</taxon>
    </lineage>
</organism>
<evidence type="ECO:0000313" key="9">
    <source>
        <dbReference type="EMBL" id="MFC6823778.1"/>
    </source>
</evidence>
<keyword evidence="2" id="KW-0813">Transport</keyword>